<evidence type="ECO:0000256" key="1">
    <source>
        <dbReference type="SAM" id="MobiDB-lite"/>
    </source>
</evidence>
<reference evidence="2 3" key="1">
    <citation type="submission" date="2023-01" db="EMBL/GenBank/DDBJ databases">
        <title>Analysis of 21 Apiospora genomes using comparative genomics revels a genus with tremendous synthesis potential of carbohydrate active enzymes and secondary metabolites.</title>
        <authorList>
            <person name="Sorensen T."/>
        </authorList>
    </citation>
    <scope>NUCLEOTIDE SEQUENCE [LARGE SCALE GENOMIC DNA]</scope>
    <source>
        <strain evidence="2 3">CBS 33761</strain>
    </source>
</reference>
<accession>A0ABR1SXH8</accession>
<feature type="compositionally biased region" description="Polar residues" evidence="1">
    <location>
        <begin position="74"/>
        <end position="84"/>
    </location>
</feature>
<keyword evidence="3" id="KW-1185">Reference proteome</keyword>
<sequence>MVKTHHCPKQGKKGTGPCGPTKNPYCVNHQGPCPRHGSEICLIGQACLKCKAEDQANYRKERQARAAARELKASQQANSNTQKTGDGKVKSNKRKSKGKLKAF</sequence>
<evidence type="ECO:0000313" key="3">
    <source>
        <dbReference type="Proteomes" id="UP001444661"/>
    </source>
</evidence>
<feature type="region of interest" description="Disordered" evidence="1">
    <location>
        <begin position="61"/>
        <end position="103"/>
    </location>
</feature>
<feature type="compositionally biased region" description="Basic residues" evidence="1">
    <location>
        <begin position="1"/>
        <end position="12"/>
    </location>
</feature>
<dbReference type="Proteomes" id="UP001444661">
    <property type="component" value="Unassembled WGS sequence"/>
</dbReference>
<proteinExistence type="predicted"/>
<evidence type="ECO:0000313" key="2">
    <source>
        <dbReference type="EMBL" id="KAK8039032.1"/>
    </source>
</evidence>
<protein>
    <submittedName>
        <fullName evidence="2">Uncharacterized protein</fullName>
    </submittedName>
</protein>
<dbReference type="EMBL" id="JAQQWK010000006">
    <property type="protein sequence ID" value="KAK8039032.1"/>
    <property type="molecule type" value="Genomic_DNA"/>
</dbReference>
<feature type="region of interest" description="Disordered" evidence="1">
    <location>
        <begin position="1"/>
        <end position="23"/>
    </location>
</feature>
<gene>
    <name evidence="2" type="ORF">PG993_007443</name>
</gene>
<name>A0ABR1SXH8_9PEZI</name>
<feature type="compositionally biased region" description="Basic and acidic residues" evidence="1">
    <location>
        <begin position="61"/>
        <end position="72"/>
    </location>
</feature>
<organism evidence="2 3">
    <name type="scientific">Apiospora rasikravindrae</name>
    <dbReference type="NCBI Taxonomy" id="990691"/>
    <lineage>
        <taxon>Eukaryota</taxon>
        <taxon>Fungi</taxon>
        <taxon>Dikarya</taxon>
        <taxon>Ascomycota</taxon>
        <taxon>Pezizomycotina</taxon>
        <taxon>Sordariomycetes</taxon>
        <taxon>Xylariomycetidae</taxon>
        <taxon>Amphisphaeriales</taxon>
        <taxon>Apiosporaceae</taxon>
        <taxon>Apiospora</taxon>
    </lineage>
</organism>
<feature type="compositionally biased region" description="Basic residues" evidence="1">
    <location>
        <begin position="90"/>
        <end position="103"/>
    </location>
</feature>
<comment type="caution">
    <text evidence="2">The sequence shown here is derived from an EMBL/GenBank/DDBJ whole genome shotgun (WGS) entry which is preliminary data.</text>
</comment>